<dbReference type="HOGENOM" id="CLU_118482_5_1_3"/>
<evidence type="ECO:0000313" key="9">
    <source>
        <dbReference type="EMBL" id="KEI65258.1"/>
    </source>
</evidence>
<dbReference type="SUPFAM" id="SSF88723">
    <property type="entry name" value="PIN domain-like"/>
    <property type="match status" value="1"/>
</dbReference>
<comment type="similarity">
    <text evidence="7">Belongs to the PINc/VapC protein family.</text>
</comment>
<dbReference type="PANTHER" id="PTHR33653">
    <property type="entry name" value="RIBONUCLEASE VAPC2"/>
    <property type="match status" value="1"/>
</dbReference>
<keyword evidence="10" id="KW-1185">Reference proteome</keyword>
<keyword evidence="2" id="KW-1277">Toxin-antitoxin system</keyword>
<keyword evidence="4" id="KW-0479">Metal-binding</keyword>
<dbReference type="InterPro" id="IPR002716">
    <property type="entry name" value="PIN_dom"/>
</dbReference>
<dbReference type="AlphaFoldDB" id="A0A073CCA8"/>
<evidence type="ECO:0000256" key="4">
    <source>
        <dbReference type="ARBA" id="ARBA00022723"/>
    </source>
</evidence>
<sequence length="142" mass="16412">MLVMSVKFLLDTNIISESIKLQPNDIFLEHFRQNLEESAIASVTWHELLYGLYRLPESRRKKNLSDYLTQVIQEKMIILPYCHAAAGWFAVERARLTALGRMPSYPDGQIAAIAKVNHLILVTRNVSDFADFEELTIENWFV</sequence>
<geneLocation type="plasmid" evidence="9 10">
    <name>pPA115</name>
</geneLocation>
<keyword evidence="9" id="KW-0614">Plasmid</keyword>
<evidence type="ECO:0000256" key="6">
    <source>
        <dbReference type="ARBA" id="ARBA00022842"/>
    </source>
</evidence>
<evidence type="ECO:0000256" key="1">
    <source>
        <dbReference type="ARBA" id="ARBA00001946"/>
    </source>
</evidence>
<reference evidence="9 10" key="1">
    <citation type="journal article" date="2014" name="Appl. Environ. Microbiol.">
        <title>Elucidation of insertion elements encoded on plasmids and in vitro construction of shuttle vectors from the toxic cyanobacterium Planktothrix.</title>
        <authorList>
            <person name="Christiansen G."/>
            <person name="Goesmann A."/>
            <person name="Kurmayer R."/>
        </authorList>
    </citation>
    <scope>NUCLEOTIDE SEQUENCE [LARGE SCALE GENOMIC DNA]</scope>
    <source>
        <strain evidence="9 10">NIVA-CYA 126/8</strain>
        <plasmid evidence="9">pPA115</plasmid>
    </source>
</reference>
<feature type="domain" description="PIN" evidence="8">
    <location>
        <begin position="9"/>
        <end position="126"/>
    </location>
</feature>
<dbReference type="EMBL" id="CM002804">
    <property type="protein sequence ID" value="KEI65258.1"/>
    <property type="molecule type" value="Genomic_DNA"/>
</dbReference>
<dbReference type="InterPro" id="IPR029060">
    <property type="entry name" value="PIN-like_dom_sf"/>
</dbReference>
<dbReference type="Pfam" id="PF01850">
    <property type="entry name" value="PIN"/>
    <property type="match status" value="1"/>
</dbReference>
<dbReference type="CDD" id="cd18747">
    <property type="entry name" value="PIN_VapC4-5_FitB-like"/>
    <property type="match status" value="1"/>
</dbReference>
<evidence type="ECO:0000259" key="8">
    <source>
        <dbReference type="Pfam" id="PF01850"/>
    </source>
</evidence>
<evidence type="ECO:0000256" key="7">
    <source>
        <dbReference type="ARBA" id="ARBA00038093"/>
    </source>
</evidence>
<organism evidence="9 10">
    <name type="scientific">Planktothrix agardhii (strain NIVA-CYA 126/8)</name>
    <dbReference type="NCBI Taxonomy" id="388467"/>
    <lineage>
        <taxon>Bacteria</taxon>
        <taxon>Bacillati</taxon>
        <taxon>Cyanobacteriota</taxon>
        <taxon>Cyanophyceae</taxon>
        <taxon>Oscillatoriophycideae</taxon>
        <taxon>Oscillatoriales</taxon>
        <taxon>Microcoleaceae</taxon>
        <taxon>Planktothrix</taxon>
    </lineage>
</organism>
<evidence type="ECO:0000313" key="10">
    <source>
        <dbReference type="Proteomes" id="UP000027395"/>
    </source>
</evidence>
<proteinExistence type="inferred from homology"/>
<dbReference type="InterPro" id="IPR050556">
    <property type="entry name" value="Type_II_TA_system_RNase"/>
</dbReference>
<evidence type="ECO:0000256" key="3">
    <source>
        <dbReference type="ARBA" id="ARBA00022722"/>
    </source>
</evidence>
<dbReference type="GO" id="GO:0016787">
    <property type="term" value="F:hydrolase activity"/>
    <property type="evidence" value="ECO:0007669"/>
    <property type="project" value="UniProtKB-KW"/>
</dbReference>
<dbReference type="PANTHER" id="PTHR33653:SF1">
    <property type="entry name" value="RIBONUCLEASE VAPC2"/>
    <property type="match status" value="1"/>
</dbReference>
<name>A0A073CCA8_PLAA1</name>
<dbReference type="Gene3D" id="3.40.50.1010">
    <property type="entry name" value="5'-nuclease"/>
    <property type="match status" value="1"/>
</dbReference>
<keyword evidence="3" id="KW-0540">Nuclease</keyword>
<dbReference type="Proteomes" id="UP000027395">
    <property type="component" value="Plasmid pPA115"/>
</dbReference>
<keyword evidence="5" id="KW-0378">Hydrolase</keyword>
<evidence type="ECO:0000256" key="2">
    <source>
        <dbReference type="ARBA" id="ARBA00022649"/>
    </source>
</evidence>
<protein>
    <submittedName>
        <fullName evidence="9">Putative nucleic acid-binding protein</fullName>
    </submittedName>
</protein>
<gene>
    <name evidence="9" type="ORF">A19Y_9057</name>
</gene>
<dbReference type="GO" id="GO:0004518">
    <property type="term" value="F:nuclease activity"/>
    <property type="evidence" value="ECO:0007669"/>
    <property type="project" value="UniProtKB-KW"/>
</dbReference>
<dbReference type="PATRIC" id="fig|388467.6.peg.4682"/>
<keyword evidence="6" id="KW-0460">Magnesium</keyword>
<dbReference type="GO" id="GO:0046872">
    <property type="term" value="F:metal ion binding"/>
    <property type="evidence" value="ECO:0007669"/>
    <property type="project" value="UniProtKB-KW"/>
</dbReference>
<evidence type="ECO:0000256" key="5">
    <source>
        <dbReference type="ARBA" id="ARBA00022801"/>
    </source>
</evidence>
<accession>A0A073CCA8</accession>
<comment type="cofactor">
    <cofactor evidence="1">
        <name>Mg(2+)</name>
        <dbReference type="ChEBI" id="CHEBI:18420"/>
    </cofactor>
</comment>